<dbReference type="PANTHER" id="PTHR43798">
    <property type="entry name" value="MONOACYLGLYCEROL LIPASE"/>
    <property type="match status" value="1"/>
</dbReference>
<sequence>MYYANENIKLYYEIIGEGHPLLILHGFSIDHRGVKGIVEESIDPNKYQRIYIDLPGMGQSPTPTKMINADDLVTSLFEFLDFLIGNQSFSLLGYSYGGYLCLGMMKKLSNQVKSLVLLAPVIKANSADRTLPEKPSKQPHSFEVTNNPIFDQYKHSVVNVTKEGYERYLNEIYCGLNIGDHDFQKSFQESGYSLSFEKSLLANAIDCDSLIILGAQDMTVGFQDILNYRSMFSKGSFIIIETAGHNLQIDERKQVKEQLKRFWVVD</sequence>
<protein>
    <recommendedName>
        <fullName evidence="1">AB hydrolase-1 domain-containing protein</fullName>
    </recommendedName>
</protein>
<dbReference type="Pfam" id="PF00561">
    <property type="entry name" value="Abhydrolase_1"/>
    <property type="match status" value="1"/>
</dbReference>
<dbReference type="InterPro" id="IPR000073">
    <property type="entry name" value="AB_hydrolase_1"/>
</dbReference>
<dbReference type="InterPro" id="IPR029058">
    <property type="entry name" value="AB_hydrolase_fold"/>
</dbReference>
<keyword evidence="3" id="KW-1185">Reference proteome</keyword>
<dbReference type="EMBL" id="MIKC01000041">
    <property type="protein sequence ID" value="OEG21229.1"/>
    <property type="molecule type" value="Genomic_DNA"/>
</dbReference>
<organism evidence="2 3">
    <name type="scientific">Enterococcus ureilyticus</name>
    <dbReference type="NCBI Taxonomy" id="1131292"/>
    <lineage>
        <taxon>Bacteria</taxon>
        <taxon>Bacillati</taxon>
        <taxon>Bacillota</taxon>
        <taxon>Bacilli</taxon>
        <taxon>Lactobacillales</taxon>
        <taxon>Enterococcaceae</taxon>
        <taxon>Enterococcus</taxon>
    </lineage>
</organism>
<name>A0A1E5H8D6_9ENTE</name>
<gene>
    <name evidence="2" type="ORF">BCR24_09120</name>
</gene>
<dbReference type="InterPro" id="IPR050266">
    <property type="entry name" value="AB_hydrolase_sf"/>
</dbReference>
<dbReference type="OrthoDB" id="9805423at2"/>
<dbReference type="PANTHER" id="PTHR43798:SF6">
    <property type="entry name" value="HYDROLASE, PUTATIVE (AFU_ORTHOLOGUE AFUA_4G13070)-RELATED"/>
    <property type="match status" value="1"/>
</dbReference>
<evidence type="ECO:0000313" key="2">
    <source>
        <dbReference type="EMBL" id="OEG21229.1"/>
    </source>
</evidence>
<dbReference type="Proteomes" id="UP000094469">
    <property type="component" value="Unassembled WGS sequence"/>
</dbReference>
<dbReference type="STRING" id="1131292.BCR24_09120"/>
<comment type="caution">
    <text evidence="2">The sequence shown here is derived from an EMBL/GenBank/DDBJ whole genome shotgun (WGS) entry which is preliminary data.</text>
</comment>
<evidence type="ECO:0000313" key="3">
    <source>
        <dbReference type="Proteomes" id="UP000094469"/>
    </source>
</evidence>
<proteinExistence type="predicted"/>
<dbReference type="Gene3D" id="3.40.50.1820">
    <property type="entry name" value="alpha/beta hydrolase"/>
    <property type="match status" value="1"/>
</dbReference>
<feature type="domain" description="AB hydrolase-1" evidence="1">
    <location>
        <begin position="20"/>
        <end position="251"/>
    </location>
</feature>
<dbReference type="RefSeq" id="WP_069641383.1">
    <property type="nucleotide sequence ID" value="NZ_JAFBEZ010000006.1"/>
</dbReference>
<evidence type="ECO:0000259" key="1">
    <source>
        <dbReference type="Pfam" id="PF00561"/>
    </source>
</evidence>
<dbReference type="AlphaFoldDB" id="A0A1E5H8D6"/>
<accession>A0A1E5H8D6</accession>
<dbReference type="SUPFAM" id="SSF53474">
    <property type="entry name" value="alpha/beta-Hydrolases"/>
    <property type="match status" value="1"/>
</dbReference>
<reference evidence="3" key="1">
    <citation type="submission" date="2016-09" db="EMBL/GenBank/DDBJ databases">
        <authorList>
            <person name="Gulvik C.A."/>
        </authorList>
    </citation>
    <scope>NUCLEOTIDE SEQUENCE [LARGE SCALE GENOMIC DNA]</scope>
    <source>
        <strain evidence="3">LMG 26676</strain>
    </source>
</reference>